<dbReference type="PROSITE" id="PS51758">
    <property type="entry name" value="LETM1_RBD"/>
    <property type="match status" value="1"/>
</dbReference>
<keyword evidence="12" id="KW-1185">Reference proteome</keyword>
<accession>A0A2G8JKI8</accession>
<feature type="domain" description="Letm1 RBD" evidence="10">
    <location>
        <begin position="105"/>
        <end position="296"/>
    </location>
</feature>
<dbReference type="Proteomes" id="UP000230750">
    <property type="component" value="Unassembled WGS sequence"/>
</dbReference>
<evidence type="ECO:0000256" key="7">
    <source>
        <dbReference type="PROSITE-ProRule" id="PRU01094"/>
    </source>
</evidence>
<dbReference type="Pfam" id="PF07766">
    <property type="entry name" value="LETM1_RBD"/>
    <property type="match status" value="1"/>
</dbReference>
<evidence type="ECO:0000256" key="3">
    <source>
        <dbReference type="ARBA" id="ARBA00022792"/>
    </source>
</evidence>
<comment type="caution">
    <text evidence="11">The sequence shown here is derived from an EMBL/GenBank/DDBJ whole genome shotgun (WGS) entry which is preliminary data.</text>
</comment>
<comment type="subcellular location">
    <subcellularLocation>
        <location evidence="1">Mitochondrion inner membrane</location>
        <topology evidence="1">Single-pass membrane protein</topology>
    </subcellularLocation>
</comment>
<dbReference type="EMBL" id="MRZV01001705">
    <property type="protein sequence ID" value="PIK36272.1"/>
    <property type="molecule type" value="Genomic_DNA"/>
</dbReference>
<evidence type="ECO:0000256" key="5">
    <source>
        <dbReference type="ARBA" id="ARBA00023128"/>
    </source>
</evidence>
<sequence length="396" mass="45481">MKIAGRLLRQVLNGHTLSRREYKQVLKIWMDCFNSELKSPPPFSVPPPLKPFTRTVADLFRMVPFMVFIIIPFMEFFLPVALYLFPNLLPSTFETRSKKTARLTKELKIKLEMAKFLQDTVEETALENGKSKTKESATQFAHFLENIRRSGKQASNAEIMKFSKLFEDELTLDNLNRGQLIALCRLLRLQPIGTNNFLRFQLRMQLRSLMADDKMIYKEGIDSLDVQELQAACQARGMRALGVPAERLRSQLQQWLALHLNEQIPTSLLLLSRALYLPEHLSAPDALQATIASLPEETAAEAKLKLAEMEGEKVDNTERLKVIKKEEEVIKQEKKEKQEIAKQEQEKKVERLMVSYRCDFLVDGLGVRGGDNELVIEIHNNGHQYLPVNAIVLKVY</sequence>
<dbReference type="PANTHER" id="PTHR14009:SF1">
    <property type="entry name" value="MITOCHONDRIAL PROTON_CALCIUM EXCHANGER PROTEIN"/>
    <property type="match status" value="1"/>
</dbReference>
<evidence type="ECO:0000256" key="1">
    <source>
        <dbReference type="ARBA" id="ARBA00004434"/>
    </source>
</evidence>
<keyword evidence="4 9" id="KW-1133">Transmembrane helix</keyword>
<name>A0A2G8JKI8_STIJA</name>
<keyword evidence="2 9" id="KW-0812">Transmembrane</keyword>
<dbReference type="GO" id="GO:0043022">
    <property type="term" value="F:ribosome binding"/>
    <property type="evidence" value="ECO:0007669"/>
    <property type="project" value="InterPro"/>
</dbReference>
<keyword evidence="5 7" id="KW-0496">Mitochondrion</keyword>
<dbReference type="GO" id="GO:0030003">
    <property type="term" value="P:intracellular monoatomic cation homeostasis"/>
    <property type="evidence" value="ECO:0007669"/>
    <property type="project" value="TreeGrafter"/>
</dbReference>
<feature type="transmembrane region" description="Helical" evidence="9">
    <location>
        <begin position="59"/>
        <end position="85"/>
    </location>
</feature>
<keyword evidence="6 9" id="KW-0472">Membrane</keyword>
<feature type="coiled-coil region" evidence="8">
    <location>
        <begin position="306"/>
        <end position="355"/>
    </location>
</feature>
<dbReference type="InterPro" id="IPR033122">
    <property type="entry name" value="LETM1-like_RBD"/>
</dbReference>
<evidence type="ECO:0000256" key="4">
    <source>
        <dbReference type="ARBA" id="ARBA00022989"/>
    </source>
</evidence>
<evidence type="ECO:0000256" key="6">
    <source>
        <dbReference type="ARBA" id="ARBA00023136"/>
    </source>
</evidence>
<gene>
    <name evidence="11" type="ORF">BSL78_26899</name>
</gene>
<evidence type="ECO:0000256" key="9">
    <source>
        <dbReference type="SAM" id="Phobius"/>
    </source>
</evidence>
<proteinExistence type="predicted"/>
<evidence type="ECO:0000256" key="8">
    <source>
        <dbReference type="SAM" id="Coils"/>
    </source>
</evidence>
<keyword evidence="3" id="KW-0999">Mitochondrion inner membrane</keyword>
<dbReference type="AlphaFoldDB" id="A0A2G8JKI8"/>
<dbReference type="GO" id="GO:0005743">
    <property type="term" value="C:mitochondrial inner membrane"/>
    <property type="evidence" value="ECO:0007669"/>
    <property type="project" value="UniProtKB-SubCell"/>
</dbReference>
<reference evidence="11 12" key="1">
    <citation type="journal article" date="2017" name="PLoS Biol.">
        <title>The sea cucumber genome provides insights into morphological evolution and visceral regeneration.</title>
        <authorList>
            <person name="Zhang X."/>
            <person name="Sun L."/>
            <person name="Yuan J."/>
            <person name="Sun Y."/>
            <person name="Gao Y."/>
            <person name="Zhang L."/>
            <person name="Li S."/>
            <person name="Dai H."/>
            <person name="Hamel J.F."/>
            <person name="Liu C."/>
            <person name="Yu Y."/>
            <person name="Liu S."/>
            <person name="Lin W."/>
            <person name="Guo K."/>
            <person name="Jin S."/>
            <person name="Xu P."/>
            <person name="Storey K.B."/>
            <person name="Huan P."/>
            <person name="Zhang T."/>
            <person name="Zhou Y."/>
            <person name="Zhang J."/>
            <person name="Lin C."/>
            <person name="Li X."/>
            <person name="Xing L."/>
            <person name="Huo D."/>
            <person name="Sun M."/>
            <person name="Wang L."/>
            <person name="Mercier A."/>
            <person name="Li F."/>
            <person name="Yang H."/>
            <person name="Xiang J."/>
        </authorList>
    </citation>
    <scope>NUCLEOTIDE SEQUENCE [LARGE SCALE GENOMIC DNA]</scope>
    <source>
        <strain evidence="11">Shaxun</strain>
        <tissue evidence="11">Muscle</tissue>
    </source>
</reference>
<protein>
    <submittedName>
        <fullName evidence="11">Putative LETM1 and EF-hand domain-containing protein 1, mitochondrial</fullName>
    </submittedName>
</protein>
<keyword evidence="8" id="KW-0175">Coiled coil</keyword>
<dbReference type="InterPro" id="IPR044202">
    <property type="entry name" value="LETM1/MDM38-like"/>
</dbReference>
<evidence type="ECO:0000313" key="11">
    <source>
        <dbReference type="EMBL" id="PIK36272.1"/>
    </source>
</evidence>
<evidence type="ECO:0000256" key="2">
    <source>
        <dbReference type="ARBA" id="ARBA00022692"/>
    </source>
</evidence>
<evidence type="ECO:0000313" key="12">
    <source>
        <dbReference type="Proteomes" id="UP000230750"/>
    </source>
</evidence>
<dbReference type="PANTHER" id="PTHR14009">
    <property type="entry name" value="LEUCINE ZIPPER-EF-HAND CONTAINING TRANSMEMBRANE PROTEIN"/>
    <property type="match status" value="1"/>
</dbReference>
<dbReference type="STRING" id="307972.A0A2G8JKI8"/>
<dbReference type="OrthoDB" id="624114at2759"/>
<organism evidence="11 12">
    <name type="scientific">Stichopus japonicus</name>
    <name type="common">Sea cucumber</name>
    <dbReference type="NCBI Taxonomy" id="307972"/>
    <lineage>
        <taxon>Eukaryota</taxon>
        <taxon>Metazoa</taxon>
        <taxon>Echinodermata</taxon>
        <taxon>Eleutherozoa</taxon>
        <taxon>Echinozoa</taxon>
        <taxon>Holothuroidea</taxon>
        <taxon>Aspidochirotacea</taxon>
        <taxon>Aspidochirotida</taxon>
        <taxon>Stichopodidae</taxon>
        <taxon>Apostichopus</taxon>
    </lineage>
</organism>
<evidence type="ECO:0000259" key="10">
    <source>
        <dbReference type="PROSITE" id="PS51758"/>
    </source>
</evidence>